<dbReference type="AlphaFoldDB" id="A0A1H7RWF5"/>
<accession>A0A1H7RWF5</accession>
<evidence type="ECO:0000313" key="1">
    <source>
        <dbReference type="EMBL" id="SEL64630.1"/>
    </source>
</evidence>
<evidence type="ECO:0000313" key="2">
    <source>
        <dbReference type="Proteomes" id="UP000198620"/>
    </source>
</evidence>
<organism evidence="1 2">
    <name type="scientific">Nitrosovibrio tenuis</name>
    <dbReference type="NCBI Taxonomy" id="1233"/>
    <lineage>
        <taxon>Bacteria</taxon>
        <taxon>Pseudomonadati</taxon>
        <taxon>Pseudomonadota</taxon>
        <taxon>Betaproteobacteria</taxon>
        <taxon>Nitrosomonadales</taxon>
        <taxon>Nitrosomonadaceae</taxon>
        <taxon>Nitrosovibrio</taxon>
    </lineage>
</organism>
<dbReference type="STRING" id="1233.SAMN05216387_1215"/>
<dbReference type="EMBL" id="FOBH01000021">
    <property type="protein sequence ID" value="SEL64630.1"/>
    <property type="molecule type" value="Genomic_DNA"/>
</dbReference>
<name>A0A1H7RWF5_9PROT</name>
<reference evidence="1 2" key="1">
    <citation type="submission" date="2016-10" db="EMBL/GenBank/DDBJ databases">
        <authorList>
            <person name="de Groot N.N."/>
        </authorList>
    </citation>
    <scope>NUCLEOTIDE SEQUENCE [LARGE SCALE GENOMIC DNA]</scope>
    <source>
        <strain evidence="1 2">Nv1</strain>
    </source>
</reference>
<dbReference type="Proteomes" id="UP000198620">
    <property type="component" value="Unassembled WGS sequence"/>
</dbReference>
<sequence length="50" mass="5855">MRNQVVRHAFERLPSAVLGTPLGRVIYQTMLRNESHRKMNNHKQKRGVAK</sequence>
<proteinExistence type="predicted"/>
<gene>
    <name evidence="1" type="ORF">SAMN05216387_1215</name>
</gene>
<keyword evidence="2" id="KW-1185">Reference proteome</keyword>
<protein>
    <submittedName>
        <fullName evidence="1">Uncharacterized protein</fullName>
    </submittedName>
</protein>